<sequence length="156" mass="17480">MAFYPCYYTCVKMQCVSLAAASVLPSLRCLEITQQGDTAVQCFKDTSYTPSTIPNPTNITCITHGRYVIYYNNRTHPPYPDGYDQYAFNELCELEVYGCPTPGHYGEDCFLQCPKNCQEGHCHIVDGNCLGCIPGYRGPKCNDGDVINKQRMSNDD</sequence>
<dbReference type="Gene3D" id="2.60.120.260">
    <property type="entry name" value="Galactose-binding domain-like"/>
    <property type="match status" value="1"/>
</dbReference>
<dbReference type="InParanoid" id="K1QC37"/>
<dbReference type="HOGENOM" id="CLU_1688461_0_0_1"/>
<organism evidence="1">
    <name type="scientific">Magallana gigas</name>
    <name type="common">Pacific oyster</name>
    <name type="synonym">Crassostrea gigas</name>
    <dbReference type="NCBI Taxonomy" id="29159"/>
    <lineage>
        <taxon>Eukaryota</taxon>
        <taxon>Metazoa</taxon>
        <taxon>Spiralia</taxon>
        <taxon>Lophotrochozoa</taxon>
        <taxon>Mollusca</taxon>
        <taxon>Bivalvia</taxon>
        <taxon>Autobranchia</taxon>
        <taxon>Pteriomorphia</taxon>
        <taxon>Ostreida</taxon>
        <taxon>Ostreoidea</taxon>
        <taxon>Ostreidae</taxon>
        <taxon>Magallana</taxon>
    </lineage>
</organism>
<protein>
    <recommendedName>
        <fullName evidence="2">Scavenger receptor class F member 2</fullName>
    </recommendedName>
</protein>
<evidence type="ECO:0008006" key="2">
    <source>
        <dbReference type="Google" id="ProtNLM"/>
    </source>
</evidence>
<gene>
    <name evidence="1" type="ORF">CGI_10009728</name>
</gene>
<accession>K1QC37</accession>
<reference evidence="1" key="1">
    <citation type="journal article" date="2012" name="Nature">
        <title>The oyster genome reveals stress adaptation and complexity of shell formation.</title>
        <authorList>
            <person name="Zhang G."/>
            <person name="Fang X."/>
            <person name="Guo X."/>
            <person name="Li L."/>
            <person name="Luo R."/>
            <person name="Xu F."/>
            <person name="Yang P."/>
            <person name="Zhang L."/>
            <person name="Wang X."/>
            <person name="Qi H."/>
            <person name="Xiong Z."/>
            <person name="Que H."/>
            <person name="Xie Y."/>
            <person name="Holland P.W."/>
            <person name="Paps J."/>
            <person name="Zhu Y."/>
            <person name="Wu F."/>
            <person name="Chen Y."/>
            <person name="Wang J."/>
            <person name="Peng C."/>
            <person name="Meng J."/>
            <person name="Yang L."/>
            <person name="Liu J."/>
            <person name="Wen B."/>
            <person name="Zhang N."/>
            <person name="Huang Z."/>
            <person name="Zhu Q."/>
            <person name="Feng Y."/>
            <person name="Mount A."/>
            <person name="Hedgecock D."/>
            <person name="Xu Z."/>
            <person name="Liu Y."/>
            <person name="Domazet-Loso T."/>
            <person name="Du Y."/>
            <person name="Sun X."/>
            <person name="Zhang S."/>
            <person name="Liu B."/>
            <person name="Cheng P."/>
            <person name="Jiang X."/>
            <person name="Li J."/>
            <person name="Fan D."/>
            <person name="Wang W."/>
            <person name="Fu W."/>
            <person name="Wang T."/>
            <person name="Wang B."/>
            <person name="Zhang J."/>
            <person name="Peng Z."/>
            <person name="Li Y."/>
            <person name="Li N."/>
            <person name="Wang J."/>
            <person name="Chen M."/>
            <person name="He Y."/>
            <person name="Tan F."/>
            <person name="Song X."/>
            <person name="Zheng Q."/>
            <person name="Huang R."/>
            <person name="Yang H."/>
            <person name="Du X."/>
            <person name="Chen L."/>
            <person name="Yang M."/>
            <person name="Gaffney P.M."/>
            <person name="Wang S."/>
            <person name="Luo L."/>
            <person name="She Z."/>
            <person name="Ming Y."/>
            <person name="Huang W."/>
            <person name="Zhang S."/>
            <person name="Huang B."/>
            <person name="Zhang Y."/>
            <person name="Qu T."/>
            <person name="Ni P."/>
            <person name="Miao G."/>
            <person name="Wang J."/>
            <person name="Wang Q."/>
            <person name="Steinberg C.E."/>
            <person name="Wang H."/>
            <person name="Li N."/>
            <person name="Qian L."/>
            <person name="Zhang G."/>
            <person name="Li Y."/>
            <person name="Yang H."/>
            <person name="Liu X."/>
            <person name="Wang J."/>
            <person name="Yin Y."/>
            <person name="Wang J."/>
        </authorList>
    </citation>
    <scope>NUCLEOTIDE SEQUENCE [LARGE SCALE GENOMIC DNA]</scope>
    <source>
        <strain evidence="1">05x7-T-G4-1.051#20</strain>
    </source>
</reference>
<name>K1QC37_MAGGI</name>
<evidence type="ECO:0000313" key="1">
    <source>
        <dbReference type="EMBL" id="EKC31498.1"/>
    </source>
</evidence>
<proteinExistence type="predicted"/>
<dbReference type="EMBL" id="JH817221">
    <property type="protein sequence ID" value="EKC31498.1"/>
    <property type="molecule type" value="Genomic_DNA"/>
</dbReference>
<dbReference type="AlphaFoldDB" id="K1QC37"/>